<sequence length="250" mass="28492">MKSGIAEDIKKYKKGGVHFDIIQIGAHTGFDYSDPIADGLGKLLLEWGGKKYAEWFFVEPSPSNFYQLEKNLKLYSKICPMKAINTAVVPDNIDPEEKKDLIFYSFKKSIDPITGYDTISGKTFPSWVTQISSFNKETALSPWRVFRRKGLNINDYIVETKVEPKTYTDLMNGILVTKKTKRLNPLLVLIDTEGFDCSIIEGISLQNSFWPKYLIFENHCKYENTLTHLEKVGYEIKGNCDGGNYVAVKN</sequence>
<comment type="caution">
    <text evidence="1">The sequence shown here is derived from an EMBL/GenBank/DDBJ whole genome shotgun (WGS) entry which is preliminary data.</text>
</comment>
<evidence type="ECO:0000313" key="2">
    <source>
        <dbReference type="Proteomes" id="UP001054902"/>
    </source>
</evidence>
<name>A0AAD3D0T5_9STRA</name>
<reference evidence="1 2" key="1">
    <citation type="journal article" date="2021" name="Sci. Rep.">
        <title>The genome of the diatom Chaetoceros tenuissimus carries an ancient integrated fragment of an extant virus.</title>
        <authorList>
            <person name="Hongo Y."/>
            <person name="Kimura K."/>
            <person name="Takaki Y."/>
            <person name="Yoshida Y."/>
            <person name="Baba S."/>
            <person name="Kobayashi G."/>
            <person name="Nagasaki K."/>
            <person name="Hano T."/>
            <person name="Tomaru Y."/>
        </authorList>
    </citation>
    <scope>NUCLEOTIDE SEQUENCE [LARGE SCALE GENOMIC DNA]</scope>
    <source>
        <strain evidence="1 2">NIES-3715</strain>
    </source>
</reference>
<dbReference type="EMBL" id="BLLK01000050">
    <property type="protein sequence ID" value="GFH55603.1"/>
    <property type="molecule type" value="Genomic_DNA"/>
</dbReference>
<keyword evidence="2" id="KW-1185">Reference proteome</keyword>
<organism evidence="1 2">
    <name type="scientific">Chaetoceros tenuissimus</name>
    <dbReference type="NCBI Taxonomy" id="426638"/>
    <lineage>
        <taxon>Eukaryota</taxon>
        <taxon>Sar</taxon>
        <taxon>Stramenopiles</taxon>
        <taxon>Ochrophyta</taxon>
        <taxon>Bacillariophyta</taxon>
        <taxon>Coscinodiscophyceae</taxon>
        <taxon>Chaetocerotophycidae</taxon>
        <taxon>Chaetocerotales</taxon>
        <taxon>Chaetocerotaceae</taxon>
        <taxon>Chaetoceros</taxon>
    </lineage>
</organism>
<accession>A0AAD3D0T5</accession>
<dbReference type="Proteomes" id="UP001054902">
    <property type="component" value="Unassembled WGS sequence"/>
</dbReference>
<protein>
    <recommendedName>
        <fullName evidence="3">Methyltransferase FkbM domain-containing protein</fullName>
    </recommendedName>
</protein>
<proteinExistence type="predicted"/>
<dbReference type="AlphaFoldDB" id="A0AAD3D0T5"/>
<gene>
    <name evidence="1" type="ORF">CTEN210_12079</name>
</gene>
<evidence type="ECO:0008006" key="3">
    <source>
        <dbReference type="Google" id="ProtNLM"/>
    </source>
</evidence>
<evidence type="ECO:0000313" key="1">
    <source>
        <dbReference type="EMBL" id="GFH55603.1"/>
    </source>
</evidence>
<dbReference type="InterPro" id="IPR029063">
    <property type="entry name" value="SAM-dependent_MTases_sf"/>
</dbReference>
<dbReference type="Gene3D" id="3.40.50.150">
    <property type="entry name" value="Vaccinia Virus protein VP39"/>
    <property type="match status" value="1"/>
</dbReference>